<evidence type="ECO:0000259" key="1">
    <source>
        <dbReference type="Pfam" id="PF18813"/>
    </source>
</evidence>
<sequence>MDLLQECAAGFERLLPYQYHIVAGRKGKTLEFTISFDRADFHHLAGLHKLTDNIRFLTGRRANIMQEILSGKLTFAQTQQSVFFQQMEPRLKPLVHLEEFLAKRTGNDTQVCRTFFPKAEKD</sequence>
<dbReference type="RefSeq" id="WP_262562911.1">
    <property type="nucleotide sequence ID" value="NZ_JAOQJF010000002.1"/>
</dbReference>
<feature type="domain" description="Phage-Barnase-EndoU-ColicinE5/D-RelE like nuclease 4" evidence="1">
    <location>
        <begin position="4"/>
        <end position="102"/>
    </location>
</feature>
<evidence type="ECO:0000313" key="2">
    <source>
        <dbReference type="EMBL" id="MCU6798545.1"/>
    </source>
</evidence>
<gene>
    <name evidence="2" type="ORF">OCV69_01080</name>
</gene>
<comment type="caution">
    <text evidence="2">The sequence shown here is derived from an EMBL/GenBank/DDBJ whole genome shotgun (WGS) entry which is preliminary data.</text>
</comment>
<reference evidence="2 3" key="1">
    <citation type="journal article" date="2021" name="ISME Commun">
        <title>Automated analysis of genomic sequences facilitates high-throughput and comprehensive description of bacteria.</title>
        <authorList>
            <person name="Hitch T.C.A."/>
        </authorList>
    </citation>
    <scope>NUCLEOTIDE SEQUENCE [LARGE SCALE GENOMIC DNA]</scope>
    <source>
        <strain evidence="3">f_CCE</strain>
    </source>
</reference>
<accession>A0ABT2UV59</accession>
<organism evidence="2 3">
    <name type="scientific">Alitiscatomonas aceti</name>
    <dbReference type="NCBI Taxonomy" id="2981724"/>
    <lineage>
        <taxon>Bacteria</taxon>
        <taxon>Bacillati</taxon>
        <taxon>Bacillota</taxon>
        <taxon>Clostridia</taxon>
        <taxon>Lachnospirales</taxon>
        <taxon>Lachnospiraceae</taxon>
        <taxon>Alitiscatomonas</taxon>
    </lineage>
</organism>
<evidence type="ECO:0000313" key="3">
    <source>
        <dbReference type="Proteomes" id="UP001652395"/>
    </source>
</evidence>
<keyword evidence="3" id="KW-1185">Reference proteome</keyword>
<dbReference type="InterPro" id="IPR041420">
    <property type="entry name" value="PBECR4"/>
</dbReference>
<name>A0ABT2UV59_9FIRM</name>
<dbReference type="EMBL" id="JAOQJF010000002">
    <property type="protein sequence ID" value="MCU6798545.1"/>
    <property type="molecule type" value="Genomic_DNA"/>
</dbReference>
<protein>
    <submittedName>
        <fullName evidence="2">PBECR4 domain-containing protein</fullName>
    </submittedName>
</protein>
<dbReference type="Proteomes" id="UP001652395">
    <property type="component" value="Unassembled WGS sequence"/>
</dbReference>
<proteinExistence type="predicted"/>
<dbReference type="Pfam" id="PF18813">
    <property type="entry name" value="PBECR4"/>
    <property type="match status" value="1"/>
</dbReference>